<keyword evidence="2" id="KW-0812">Transmembrane</keyword>
<keyword evidence="3" id="KW-1133">Transmembrane helix</keyword>
<dbReference type="PANTHER" id="PTHR15907">
    <property type="entry name" value="DUF614 FAMILY PROTEIN-RELATED"/>
    <property type="match status" value="1"/>
</dbReference>
<sequence length="180" mass="19080">MYPKAADEGAQPLATGIPFSGGGGYYQAGGAMAAAFAVQAQAPVAAWSTGLCNCFDDCHNCCVTCVCPCITFGQTAEIIDRGSTSCGTSGALYALVMLLTGCQCVYSCFYRAKMRAQYGLQVSPCSDCCVHCCCQCCALCQEYRELKKRGFDMSIGTDGMRTWRGRGAPPPPCRRTCILG</sequence>
<protein>
    <submittedName>
        <fullName evidence="5">Cell number regulator 2</fullName>
    </submittedName>
</protein>
<dbReference type="EnsemblPlants" id="Zm00001eb183220_T002">
    <property type="protein sequence ID" value="Zm00001eb183220_P002"/>
    <property type="gene ID" value="Zm00001eb183220"/>
</dbReference>
<accession>A0A804NSM8</accession>
<dbReference type="GO" id="GO:0016020">
    <property type="term" value="C:membrane"/>
    <property type="evidence" value="ECO:0007669"/>
    <property type="project" value="UniProtKB-SubCell"/>
</dbReference>
<reference evidence="6" key="1">
    <citation type="journal article" date="2009" name="Science">
        <title>The B73 maize genome: complexity, diversity, and dynamics.</title>
        <authorList>
            <person name="Schnable P.S."/>
            <person name="Ware D."/>
            <person name="Fulton R.S."/>
            <person name="Stein J.C."/>
            <person name="Wei F."/>
            <person name="Pasternak S."/>
            <person name="Liang C."/>
            <person name="Zhang J."/>
            <person name="Fulton L."/>
            <person name="Graves T.A."/>
            <person name="Minx P."/>
            <person name="Reily A.D."/>
            <person name="Courtney L."/>
            <person name="Kruchowski S.S."/>
            <person name="Tomlinson C."/>
            <person name="Strong C."/>
            <person name="Delehaunty K."/>
            <person name="Fronick C."/>
            <person name="Courtney B."/>
            <person name="Rock S.M."/>
            <person name="Belter E."/>
            <person name="Du F."/>
            <person name="Kim K."/>
            <person name="Abbott R.M."/>
            <person name="Cotton M."/>
            <person name="Levy A."/>
            <person name="Marchetto P."/>
            <person name="Ochoa K."/>
            <person name="Jackson S.M."/>
            <person name="Gillam B."/>
            <person name="Chen W."/>
            <person name="Yan L."/>
            <person name="Higginbotham J."/>
            <person name="Cardenas M."/>
            <person name="Waligorski J."/>
            <person name="Applebaum E."/>
            <person name="Phelps L."/>
            <person name="Falcone J."/>
            <person name="Kanchi K."/>
            <person name="Thane T."/>
            <person name="Scimone A."/>
            <person name="Thane N."/>
            <person name="Henke J."/>
            <person name="Wang T."/>
            <person name="Ruppert J."/>
            <person name="Shah N."/>
            <person name="Rotter K."/>
            <person name="Hodges J."/>
            <person name="Ingenthron E."/>
            <person name="Cordes M."/>
            <person name="Kohlberg S."/>
            <person name="Sgro J."/>
            <person name="Delgado B."/>
            <person name="Mead K."/>
            <person name="Chinwalla A."/>
            <person name="Leonard S."/>
            <person name="Crouse K."/>
            <person name="Collura K."/>
            <person name="Kudrna D."/>
            <person name="Currie J."/>
            <person name="He R."/>
            <person name="Angelova A."/>
            <person name="Rajasekar S."/>
            <person name="Mueller T."/>
            <person name="Lomeli R."/>
            <person name="Scara G."/>
            <person name="Ko A."/>
            <person name="Delaney K."/>
            <person name="Wissotski M."/>
            <person name="Lopez G."/>
            <person name="Campos D."/>
            <person name="Braidotti M."/>
            <person name="Ashley E."/>
            <person name="Golser W."/>
            <person name="Kim H."/>
            <person name="Lee S."/>
            <person name="Lin J."/>
            <person name="Dujmic Z."/>
            <person name="Kim W."/>
            <person name="Talag J."/>
            <person name="Zuccolo A."/>
            <person name="Fan C."/>
            <person name="Sebastian A."/>
            <person name="Kramer M."/>
            <person name="Spiegel L."/>
            <person name="Nascimento L."/>
            <person name="Zutavern T."/>
            <person name="Miller B."/>
            <person name="Ambroise C."/>
            <person name="Muller S."/>
            <person name="Spooner W."/>
            <person name="Narechania A."/>
            <person name="Ren L."/>
            <person name="Wei S."/>
            <person name="Kumari S."/>
            <person name="Faga B."/>
            <person name="Levy M.J."/>
            <person name="McMahan L."/>
            <person name="Van Buren P."/>
            <person name="Vaughn M.W."/>
            <person name="Ying K."/>
            <person name="Yeh C.-T."/>
            <person name="Emrich S.J."/>
            <person name="Jia Y."/>
            <person name="Kalyanaraman A."/>
            <person name="Hsia A.-P."/>
            <person name="Barbazuk W.B."/>
            <person name="Baucom R.S."/>
            <person name="Brutnell T.P."/>
            <person name="Carpita N.C."/>
            <person name="Chaparro C."/>
            <person name="Chia J.-M."/>
            <person name="Deragon J.-M."/>
            <person name="Estill J.C."/>
            <person name="Fu Y."/>
            <person name="Jeddeloh J.A."/>
            <person name="Han Y."/>
            <person name="Lee H."/>
            <person name="Li P."/>
            <person name="Lisch D.R."/>
            <person name="Liu S."/>
            <person name="Liu Z."/>
            <person name="Nagel D.H."/>
            <person name="McCann M.C."/>
            <person name="SanMiguel P."/>
            <person name="Myers A.M."/>
            <person name="Nettleton D."/>
            <person name="Nguyen J."/>
            <person name="Penning B.W."/>
            <person name="Ponnala L."/>
            <person name="Schneider K.L."/>
            <person name="Schwartz D.C."/>
            <person name="Sharma A."/>
            <person name="Soderlund C."/>
            <person name="Springer N.M."/>
            <person name="Sun Q."/>
            <person name="Wang H."/>
            <person name="Waterman M."/>
            <person name="Westerman R."/>
            <person name="Wolfgruber T.K."/>
            <person name="Yang L."/>
            <person name="Yu Y."/>
            <person name="Zhang L."/>
            <person name="Zhou S."/>
            <person name="Zhu Q."/>
            <person name="Bennetzen J.L."/>
            <person name="Dawe R.K."/>
            <person name="Jiang J."/>
            <person name="Jiang N."/>
            <person name="Presting G.G."/>
            <person name="Wessler S.R."/>
            <person name="Aluru S."/>
            <person name="Martienssen R.A."/>
            <person name="Clifton S.W."/>
            <person name="McCombie W.R."/>
            <person name="Wing R.A."/>
            <person name="Wilson R.K."/>
        </authorList>
    </citation>
    <scope>NUCLEOTIDE SEQUENCE [LARGE SCALE GENOMIC DNA]</scope>
    <source>
        <strain evidence="6">cv. B73</strain>
    </source>
</reference>
<dbReference type="Proteomes" id="UP000007305">
    <property type="component" value="Chromosome 4"/>
</dbReference>
<gene>
    <name evidence="5" type="primary">CNR2</name>
</gene>
<dbReference type="InterPro" id="IPR006461">
    <property type="entry name" value="PLAC_motif_containing"/>
</dbReference>
<name>A0A804NSM8_MAIZE</name>
<keyword evidence="4" id="KW-0472">Membrane</keyword>
<organism evidence="5 6">
    <name type="scientific">Zea mays</name>
    <name type="common">Maize</name>
    <dbReference type="NCBI Taxonomy" id="4577"/>
    <lineage>
        <taxon>Eukaryota</taxon>
        <taxon>Viridiplantae</taxon>
        <taxon>Streptophyta</taxon>
        <taxon>Embryophyta</taxon>
        <taxon>Tracheophyta</taxon>
        <taxon>Spermatophyta</taxon>
        <taxon>Magnoliopsida</taxon>
        <taxon>Liliopsida</taxon>
        <taxon>Poales</taxon>
        <taxon>Poaceae</taxon>
        <taxon>PACMAD clade</taxon>
        <taxon>Panicoideae</taxon>
        <taxon>Andropogonodae</taxon>
        <taxon>Andropogoneae</taxon>
        <taxon>Tripsacinae</taxon>
        <taxon>Zea</taxon>
    </lineage>
</organism>
<proteinExistence type="predicted"/>
<comment type="subcellular location">
    <subcellularLocation>
        <location evidence="1">Membrane</location>
    </subcellularLocation>
</comment>
<evidence type="ECO:0000313" key="6">
    <source>
        <dbReference type="Proteomes" id="UP000007305"/>
    </source>
</evidence>
<keyword evidence="6" id="KW-1185">Reference proteome</keyword>
<evidence type="ECO:0000256" key="2">
    <source>
        <dbReference type="ARBA" id="ARBA00022692"/>
    </source>
</evidence>
<evidence type="ECO:0000313" key="5">
    <source>
        <dbReference type="EnsemblPlants" id="Zm00001eb183220_P002"/>
    </source>
</evidence>
<reference evidence="5" key="3">
    <citation type="submission" date="2021-05" db="UniProtKB">
        <authorList>
            <consortium name="EnsemblPlants"/>
        </authorList>
    </citation>
    <scope>IDENTIFICATION</scope>
    <source>
        <strain evidence="5">cv. B73</strain>
    </source>
</reference>
<dbReference type="AlphaFoldDB" id="A0A804NSM8"/>
<evidence type="ECO:0000256" key="3">
    <source>
        <dbReference type="ARBA" id="ARBA00022989"/>
    </source>
</evidence>
<dbReference type="OrthoDB" id="1045822at2759"/>
<evidence type="ECO:0000256" key="4">
    <source>
        <dbReference type="ARBA" id="ARBA00023136"/>
    </source>
</evidence>
<dbReference type="Pfam" id="PF04749">
    <property type="entry name" value="PLAC8"/>
    <property type="match status" value="1"/>
</dbReference>
<dbReference type="Gramene" id="Zm00001eb183220_T002">
    <property type="protein sequence ID" value="Zm00001eb183220_P002"/>
    <property type="gene ID" value="Zm00001eb183220"/>
</dbReference>
<evidence type="ECO:0000256" key="1">
    <source>
        <dbReference type="ARBA" id="ARBA00004370"/>
    </source>
</evidence>
<reference evidence="5" key="2">
    <citation type="submission" date="2019-07" db="EMBL/GenBank/DDBJ databases">
        <authorList>
            <person name="Seetharam A."/>
            <person name="Woodhouse M."/>
            <person name="Cannon E."/>
        </authorList>
    </citation>
    <scope>NUCLEOTIDE SEQUENCE [LARGE SCALE GENOMIC DNA]</scope>
    <source>
        <strain evidence="5">cv. B73</strain>
    </source>
</reference>
<dbReference type="NCBIfam" id="TIGR01571">
    <property type="entry name" value="A_thal_Cys_rich"/>
    <property type="match status" value="1"/>
</dbReference>